<name>A0AA41QB87_9MICO</name>
<dbReference type="SUPFAM" id="SSF51556">
    <property type="entry name" value="Metallo-dependent hydrolases"/>
    <property type="match status" value="1"/>
</dbReference>
<evidence type="ECO:0000256" key="5">
    <source>
        <dbReference type="ARBA" id="ARBA00022801"/>
    </source>
</evidence>
<dbReference type="PANTHER" id="PTHR11409:SF43">
    <property type="entry name" value="ADENOSINE DEAMINASE"/>
    <property type="match status" value="1"/>
</dbReference>
<dbReference type="InterPro" id="IPR001365">
    <property type="entry name" value="A_deaminase_dom"/>
</dbReference>
<comment type="cofactor">
    <cofactor evidence="1">
        <name>Zn(2+)</name>
        <dbReference type="ChEBI" id="CHEBI:29105"/>
    </cofactor>
</comment>
<dbReference type="Pfam" id="PF00962">
    <property type="entry name" value="A_deaminase"/>
    <property type="match status" value="1"/>
</dbReference>
<dbReference type="AlphaFoldDB" id="A0AA41QB87"/>
<evidence type="ECO:0000256" key="7">
    <source>
        <dbReference type="ARBA" id="ARBA00023080"/>
    </source>
</evidence>
<dbReference type="GO" id="GO:0004000">
    <property type="term" value="F:adenosine deaminase activity"/>
    <property type="evidence" value="ECO:0007669"/>
    <property type="project" value="TreeGrafter"/>
</dbReference>
<dbReference type="Proteomes" id="UP001165405">
    <property type="component" value="Unassembled WGS sequence"/>
</dbReference>
<dbReference type="EMBL" id="JAKGSG010000018">
    <property type="protein sequence ID" value="MCF4120259.1"/>
    <property type="molecule type" value="Genomic_DNA"/>
</dbReference>
<protein>
    <recommendedName>
        <fullName evidence="3">adenosine deaminase</fullName>
        <ecNumber evidence="3">3.5.4.4</ecNumber>
    </recommendedName>
</protein>
<evidence type="ECO:0000313" key="9">
    <source>
        <dbReference type="EMBL" id="MCF4120259.1"/>
    </source>
</evidence>
<dbReference type="InterPro" id="IPR006330">
    <property type="entry name" value="Ado/ade_deaminase"/>
</dbReference>
<dbReference type="GO" id="GO:0005829">
    <property type="term" value="C:cytosol"/>
    <property type="evidence" value="ECO:0007669"/>
    <property type="project" value="TreeGrafter"/>
</dbReference>
<dbReference type="FunFam" id="3.20.20.140:FF:000020">
    <property type="entry name" value="Adenosine deaminase"/>
    <property type="match status" value="1"/>
</dbReference>
<evidence type="ECO:0000313" key="10">
    <source>
        <dbReference type="Proteomes" id="UP001165405"/>
    </source>
</evidence>
<comment type="caution">
    <text evidence="9">The sequence shown here is derived from an EMBL/GenBank/DDBJ whole genome shotgun (WGS) entry which is preliminary data.</text>
</comment>
<dbReference type="GO" id="GO:0046872">
    <property type="term" value="F:metal ion binding"/>
    <property type="evidence" value="ECO:0007669"/>
    <property type="project" value="UniProtKB-KW"/>
</dbReference>
<accession>A0AA41QB87</accession>
<keyword evidence="10" id="KW-1185">Reference proteome</keyword>
<dbReference type="GO" id="GO:0006154">
    <property type="term" value="P:adenosine catabolic process"/>
    <property type="evidence" value="ECO:0007669"/>
    <property type="project" value="TreeGrafter"/>
</dbReference>
<dbReference type="PANTHER" id="PTHR11409">
    <property type="entry name" value="ADENOSINE DEAMINASE"/>
    <property type="match status" value="1"/>
</dbReference>
<dbReference type="RefSeq" id="WP_236088008.1">
    <property type="nucleotide sequence ID" value="NZ_JAKGSG010000018.1"/>
</dbReference>
<keyword evidence="5 9" id="KW-0378">Hydrolase</keyword>
<sequence>MTTLDTSAGSAAGSYPTADTIRSLPKVVLHDHLDGGLRPQTVLELAEQVGHALPAADPESLGTWFQEAADSGTLVRYLETFDHTIAVMQTPDALARVAREAVLDLAADGVVYAEQRWAPEQHLARGMSLQDTVEAVQAGIDEGIALAAAEGRIIRVGQLVTAMRHADRWQEIAELAVANRDRGVVGFDIAGAEAGFPPSRHAGIWSYLAENDFPVTIHAGEAAGLDSIAEAVHLGHADRIGHGVRIVEDIAFVLDSDEKDGDGADGFAELGHLAHWIRDHQIALELCPVSNLQTGAAESIAKHPITRLKELDFAVTLNTDNRLMSRTSMTHEMTLLVEEAAWTIDDLADVTLTAAWSAFMHHDERRELVDSLILPGYQAVQGAVR</sequence>
<keyword evidence="6" id="KW-0862">Zinc</keyword>
<gene>
    <name evidence="9" type="ORF">L1785_04625</name>
</gene>
<dbReference type="NCBIfam" id="NF006847">
    <property type="entry name" value="PRK09358.1-2"/>
    <property type="match status" value="1"/>
</dbReference>
<dbReference type="GO" id="GO:0046103">
    <property type="term" value="P:inosine biosynthetic process"/>
    <property type="evidence" value="ECO:0007669"/>
    <property type="project" value="TreeGrafter"/>
</dbReference>
<organism evidence="9 10">
    <name type="scientific">Antribacter soli</name>
    <dbReference type="NCBI Taxonomy" id="2910976"/>
    <lineage>
        <taxon>Bacteria</taxon>
        <taxon>Bacillati</taxon>
        <taxon>Actinomycetota</taxon>
        <taxon>Actinomycetes</taxon>
        <taxon>Micrococcales</taxon>
        <taxon>Promicromonosporaceae</taxon>
        <taxon>Antribacter</taxon>
    </lineage>
</organism>
<evidence type="ECO:0000256" key="3">
    <source>
        <dbReference type="ARBA" id="ARBA00012784"/>
    </source>
</evidence>
<dbReference type="InterPro" id="IPR032466">
    <property type="entry name" value="Metal_Hydrolase"/>
</dbReference>
<dbReference type="Gene3D" id="3.20.20.140">
    <property type="entry name" value="Metal-dependent hydrolases"/>
    <property type="match status" value="1"/>
</dbReference>
<evidence type="ECO:0000256" key="4">
    <source>
        <dbReference type="ARBA" id="ARBA00022723"/>
    </source>
</evidence>
<dbReference type="EC" id="3.5.4.4" evidence="3"/>
<reference evidence="9" key="1">
    <citation type="submission" date="2022-01" db="EMBL/GenBank/DDBJ databases">
        <title>Antribacter sp. nov., isolated from Guizhou of China.</title>
        <authorList>
            <person name="Chengliang C."/>
            <person name="Ya Z."/>
        </authorList>
    </citation>
    <scope>NUCLEOTIDE SEQUENCE</scope>
    <source>
        <strain evidence="9">KLBMP 9083</strain>
    </source>
</reference>
<comment type="similarity">
    <text evidence="2">Belongs to the metallo-dependent hydrolases superfamily. Adenosine and AMP deaminases family.</text>
</comment>
<evidence type="ECO:0000256" key="1">
    <source>
        <dbReference type="ARBA" id="ARBA00001947"/>
    </source>
</evidence>
<evidence type="ECO:0000256" key="2">
    <source>
        <dbReference type="ARBA" id="ARBA00006676"/>
    </source>
</evidence>
<feature type="domain" description="Adenosine deaminase" evidence="8">
    <location>
        <begin position="25"/>
        <end position="372"/>
    </location>
</feature>
<evidence type="ECO:0000259" key="8">
    <source>
        <dbReference type="Pfam" id="PF00962"/>
    </source>
</evidence>
<keyword evidence="7" id="KW-0546">Nucleotide metabolism</keyword>
<dbReference type="GO" id="GO:0043103">
    <property type="term" value="P:hypoxanthine salvage"/>
    <property type="evidence" value="ECO:0007669"/>
    <property type="project" value="TreeGrafter"/>
</dbReference>
<proteinExistence type="inferred from homology"/>
<keyword evidence="4" id="KW-0479">Metal-binding</keyword>
<evidence type="ECO:0000256" key="6">
    <source>
        <dbReference type="ARBA" id="ARBA00022833"/>
    </source>
</evidence>
<dbReference type="GO" id="GO:0009117">
    <property type="term" value="P:nucleotide metabolic process"/>
    <property type="evidence" value="ECO:0007669"/>
    <property type="project" value="UniProtKB-KW"/>
</dbReference>